<keyword evidence="3" id="KW-1185">Reference proteome</keyword>
<accession>A0A558D5K5</accession>
<feature type="signal peptide" evidence="1">
    <location>
        <begin position="1"/>
        <end position="19"/>
    </location>
</feature>
<reference evidence="2 3" key="1">
    <citation type="submission" date="2019-07" db="EMBL/GenBank/DDBJ databases">
        <authorList>
            <person name="Duangmal K."/>
            <person name="Teo W.F.A."/>
        </authorList>
    </citation>
    <scope>NUCLEOTIDE SEQUENCE [LARGE SCALE GENOMIC DNA]</scope>
    <source>
        <strain evidence="2 3">TBRC 6029</strain>
    </source>
</reference>
<evidence type="ECO:0000256" key="1">
    <source>
        <dbReference type="SAM" id="SignalP"/>
    </source>
</evidence>
<comment type="caution">
    <text evidence="2">The sequence shown here is derived from an EMBL/GenBank/DDBJ whole genome shotgun (WGS) entry which is preliminary data.</text>
</comment>
<evidence type="ECO:0000313" key="2">
    <source>
        <dbReference type="EMBL" id="TVT56291.1"/>
    </source>
</evidence>
<evidence type="ECO:0008006" key="4">
    <source>
        <dbReference type="Google" id="ProtNLM"/>
    </source>
</evidence>
<gene>
    <name evidence="2" type="ORF">FNH05_08585</name>
</gene>
<proteinExistence type="predicted"/>
<dbReference type="AlphaFoldDB" id="A0A558D5K5"/>
<keyword evidence="1" id="KW-0732">Signal</keyword>
<dbReference type="PROSITE" id="PS51257">
    <property type="entry name" value="PROKAR_LIPOPROTEIN"/>
    <property type="match status" value="1"/>
</dbReference>
<dbReference type="RefSeq" id="WP_144586794.1">
    <property type="nucleotide sequence ID" value="NZ_VJWX01000055.1"/>
</dbReference>
<name>A0A558D5K5_9PSEU</name>
<organism evidence="2 3">
    <name type="scientific">Amycolatopsis rhizosphaerae</name>
    <dbReference type="NCBI Taxonomy" id="2053003"/>
    <lineage>
        <taxon>Bacteria</taxon>
        <taxon>Bacillati</taxon>
        <taxon>Actinomycetota</taxon>
        <taxon>Actinomycetes</taxon>
        <taxon>Pseudonocardiales</taxon>
        <taxon>Pseudonocardiaceae</taxon>
        <taxon>Amycolatopsis</taxon>
    </lineage>
</organism>
<feature type="chain" id="PRO_5038775976" description="Small secreted protein" evidence="1">
    <location>
        <begin position="20"/>
        <end position="189"/>
    </location>
</feature>
<protein>
    <recommendedName>
        <fullName evidence="4">Small secreted protein</fullName>
    </recommendedName>
</protein>
<dbReference type="EMBL" id="VJWX01000055">
    <property type="protein sequence ID" value="TVT56291.1"/>
    <property type="molecule type" value="Genomic_DNA"/>
</dbReference>
<dbReference type="OrthoDB" id="4202326at2"/>
<sequence>MRPRPLAAALAGFATLTLAACSSHQDASGASGSGAAAVNSAAVTWSDHVCEVVRAGGVKLSQLPAVDPSAPARAKDSLVTYLGSLSEALTELAGGIQREGVPPVHDGQATLERAMSTLDASKSSVDTAKAKLAAAAVTDQATFEQAVREASTAFQRLGTTDGPTKDLKDNPELAQAFTQAPNCRNLDTA</sequence>
<evidence type="ECO:0000313" key="3">
    <source>
        <dbReference type="Proteomes" id="UP000320011"/>
    </source>
</evidence>
<dbReference type="Proteomes" id="UP000320011">
    <property type="component" value="Unassembled WGS sequence"/>
</dbReference>
<reference evidence="2 3" key="2">
    <citation type="submission" date="2019-08" db="EMBL/GenBank/DDBJ databases">
        <title>Amycolatopsis acidicola sp. nov., isolated from peat swamp forest soil.</title>
        <authorList>
            <person name="Srisuk N."/>
        </authorList>
    </citation>
    <scope>NUCLEOTIDE SEQUENCE [LARGE SCALE GENOMIC DNA]</scope>
    <source>
        <strain evidence="2 3">TBRC 6029</strain>
    </source>
</reference>